<dbReference type="Gene3D" id="3.10.50.40">
    <property type="match status" value="1"/>
</dbReference>
<evidence type="ECO:0000256" key="5">
    <source>
        <dbReference type="PROSITE-ProRule" id="PRU00277"/>
    </source>
</evidence>
<dbReference type="PANTHER" id="PTHR47861">
    <property type="entry name" value="FKBP-TYPE PEPTIDYL-PROLYL CIS-TRANS ISOMERASE SLYD"/>
    <property type="match status" value="1"/>
</dbReference>
<dbReference type="EC" id="5.2.1.8" evidence="6"/>
<comment type="similarity">
    <text evidence="2 6">Belongs to the FKBP-type PPIase family.</text>
</comment>
<comment type="catalytic activity">
    <reaction evidence="1 5 6">
        <text>[protein]-peptidylproline (omega=180) = [protein]-peptidylproline (omega=0)</text>
        <dbReference type="Rhea" id="RHEA:16237"/>
        <dbReference type="Rhea" id="RHEA-COMP:10747"/>
        <dbReference type="Rhea" id="RHEA-COMP:10748"/>
        <dbReference type="ChEBI" id="CHEBI:83833"/>
        <dbReference type="ChEBI" id="CHEBI:83834"/>
        <dbReference type="EC" id="5.2.1.8"/>
    </reaction>
</comment>
<sequence length="146" mass="15691">MTQALIQTGSRVCLHFALELEDGQVIDSTFAQAQAPTLVIGDGNLPPSFETCLEGMGAGQEATYTLPPEQAFGQHNPSNVQRFAKDQFAGQDLERGLVLSFTDASGSELPGVVAQIQEKSVLIDFNHPLAGRTLIFKVKILHVEAP</sequence>
<keyword evidence="9" id="KW-1185">Reference proteome</keyword>
<evidence type="ECO:0000259" key="7">
    <source>
        <dbReference type="PROSITE" id="PS50059"/>
    </source>
</evidence>
<evidence type="ECO:0000313" key="8">
    <source>
        <dbReference type="EMBL" id="SEI68085.1"/>
    </source>
</evidence>
<keyword evidence="4 5" id="KW-0413">Isomerase</keyword>
<evidence type="ECO:0000256" key="1">
    <source>
        <dbReference type="ARBA" id="ARBA00000971"/>
    </source>
</evidence>
<dbReference type="GO" id="GO:0003755">
    <property type="term" value="F:peptidyl-prolyl cis-trans isomerase activity"/>
    <property type="evidence" value="ECO:0007669"/>
    <property type="project" value="UniProtKB-UniRule"/>
</dbReference>
<dbReference type="SUPFAM" id="SSF54534">
    <property type="entry name" value="FKBP-like"/>
    <property type="match status" value="1"/>
</dbReference>
<feature type="domain" description="PPIase FKBP-type" evidence="7">
    <location>
        <begin position="9"/>
        <end position="76"/>
    </location>
</feature>
<dbReference type="InterPro" id="IPR001179">
    <property type="entry name" value="PPIase_FKBP_dom"/>
</dbReference>
<keyword evidence="3 5" id="KW-0697">Rotamase</keyword>
<dbReference type="AlphaFoldDB" id="A0A1H6SVU6"/>
<dbReference type="Gene3D" id="2.40.10.330">
    <property type="match status" value="1"/>
</dbReference>
<dbReference type="EMBL" id="FNYH01000007">
    <property type="protein sequence ID" value="SEI68085.1"/>
    <property type="molecule type" value="Genomic_DNA"/>
</dbReference>
<accession>A0A1H6SVU6</accession>
<dbReference type="Proteomes" id="UP000242999">
    <property type="component" value="Unassembled WGS sequence"/>
</dbReference>
<gene>
    <name evidence="8" type="ORF">SAMN05421831_10783</name>
</gene>
<evidence type="ECO:0000256" key="6">
    <source>
        <dbReference type="RuleBase" id="RU003915"/>
    </source>
</evidence>
<dbReference type="Pfam" id="PF00254">
    <property type="entry name" value="FKBP_C"/>
    <property type="match status" value="1"/>
</dbReference>
<dbReference type="InterPro" id="IPR048261">
    <property type="entry name" value="SlpA/SlyD-like_ins_sf"/>
</dbReference>
<name>A0A1H6SVU6_9GAMM</name>
<dbReference type="RefSeq" id="WP_093309805.1">
    <property type="nucleotide sequence ID" value="NZ_FNYH01000007.1"/>
</dbReference>
<dbReference type="PROSITE" id="PS50059">
    <property type="entry name" value="FKBP_PPIASE"/>
    <property type="match status" value="1"/>
</dbReference>
<proteinExistence type="inferred from homology"/>
<protein>
    <recommendedName>
        <fullName evidence="6">Peptidyl-prolyl cis-trans isomerase</fullName>
        <ecNumber evidence="6">5.2.1.8</ecNumber>
    </recommendedName>
</protein>
<dbReference type="NCBIfam" id="NF011676">
    <property type="entry name" value="PRK15095.1"/>
    <property type="match status" value="1"/>
</dbReference>
<evidence type="ECO:0000256" key="2">
    <source>
        <dbReference type="ARBA" id="ARBA00006577"/>
    </source>
</evidence>
<dbReference type="STRING" id="64971.SAMN05421831_10783"/>
<dbReference type="OrthoDB" id="9808891at2"/>
<dbReference type="InterPro" id="IPR046357">
    <property type="entry name" value="PPIase_dom_sf"/>
</dbReference>
<evidence type="ECO:0000256" key="3">
    <source>
        <dbReference type="ARBA" id="ARBA00023110"/>
    </source>
</evidence>
<evidence type="ECO:0000256" key="4">
    <source>
        <dbReference type="ARBA" id="ARBA00023235"/>
    </source>
</evidence>
<dbReference type="PANTHER" id="PTHR47861:SF4">
    <property type="entry name" value="FKBP-TYPE 16 KDA PEPTIDYL-PROLYL CIS-TRANS ISOMERASE"/>
    <property type="match status" value="1"/>
</dbReference>
<reference evidence="9" key="1">
    <citation type="submission" date="2016-10" db="EMBL/GenBank/DDBJ databases">
        <authorList>
            <person name="Varghese N."/>
            <person name="Submissions S."/>
        </authorList>
    </citation>
    <scope>NUCLEOTIDE SEQUENCE [LARGE SCALE GENOMIC DNA]</scope>
    <source>
        <strain evidence="9">DSM 7165</strain>
    </source>
</reference>
<evidence type="ECO:0000313" key="9">
    <source>
        <dbReference type="Proteomes" id="UP000242999"/>
    </source>
</evidence>
<organism evidence="8 9">
    <name type="scientific">Allopseudospirillum japonicum</name>
    <dbReference type="NCBI Taxonomy" id="64971"/>
    <lineage>
        <taxon>Bacteria</taxon>
        <taxon>Pseudomonadati</taxon>
        <taxon>Pseudomonadota</taxon>
        <taxon>Gammaproteobacteria</taxon>
        <taxon>Oceanospirillales</taxon>
        <taxon>Oceanospirillaceae</taxon>
        <taxon>Allopseudospirillum</taxon>
    </lineage>
</organism>